<evidence type="ECO:0000256" key="2">
    <source>
        <dbReference type="SAM" id="Phobius"/>
    </source>
</evidence>
<feature type="compositionally biased region" description="Basic and acidic residues" evidence="1">
    <location>
        <begin position="1355"/>
        <end position="1369"/>
    </location>
</feature>
<dbReference type="Pfam" id="PF00616">
    <property type="entry name" value="RasGAP"/>
    <property type="match status" value="1"/>
</dbReference>
<keyword evidence="5" id="KW-1185">Reference proteome</keyword>
<evidence type="ECO:0000256" key="1">
    <source>
        <dbReference type="SAM" id="MobiDB-lite"/>
    </source>
</evidence>
<proteinExistence type="predicted"/>
<dbReference type="Gene3D" id="1.10.506.10">
    <property type="entry name" value="GTPase Activation - p120gap, domain 1"/>
    <property type="match status" value="2"/>
</dbReference>
<sequence>MDATADDVPPVGMSTLLTGAAMFAIGFMVTAFIVPTLHSVYRVSTGNQTIDASLKNTVFDSPLSARFIPDMHILHMPKQLANALLGSVHRMSHSTNLKNVTQHLVATVKAKLPDESDAVYGASMRALFFNRFIHPAAIPPEIFEIVPTCSRVTHGPNTCDELTTHSGFDSAAEEPMFVPALAEHACWDINDNTFRCASTYKLYKSTLSTTCPGPRFQVDPVLDTQSQSGDPKILQSGDPKTLIILQIATLLSLVLFLFVRWISSKRSLVRATQQGEQYRQLTMDKNVTVSTIKNFVHAQSSVSPKQISWLRETLCTLVEEVIGQSASSLETDPVVIYRSLINAEETRSGISSGKPIVVTFEDAAVDPHTRAEYIRRKSYQNARMEDSDYTDLQMLRHLTEQFVNAIFGSVRKMPHGIRSIARDFLAATKVKFPDQADELYAAAVGRLLYLRFIHPAIVAPDMFDMVPNTIGAAARRNLAEIAKMLTQISSSSPFQEDTPSLVPLNACITTAVRQLHKWALEVADVPNPEEQFLAHELLDATEQPSSILISPNEVYAMHRLLAQNLEHLTTTTAHSDTVRAIIVELDGAPHLGSDELREASGQPQADNDLSPHTADLQESDPVQLYTAREIAEMEGSEDASSVNDSEEDSPVTLNVSMAEDEDEGDGSHSHHSTERELFEREDSILLFQTFARGFSARRRCAETLSRLDRLGQSITVHQAHGRGCLARRKISEQRRTAKSAEDGLVILLHSQVRGALARARFARYKRELERPSTIKIVTGLQSGARGVLARKRALELSKTLDHVQVNVVWTQAVLRGVLVRRSIRQLLGGLDTFEPSIITFQAIARGVLARRRRRIREEQQATPHVVRSIIGLQARARGLLERRRAAEMSRQIGAVVPSMVGLQAHIRGASVRQRIRRSLAELDSHQDTVVHLQAVARAYLARKHYRNMAKSLRKATPVFVGLQARARAILAQKRAKDVEKALADVQVVHAVSSLQAFARGALTRQRHQEQAKQLEFVAPDVVGMQAQCRGVLARRAFGWWWHYVHEHQAEATHLQALCRGIVVRRQFVQKMNYYRANLSKVVKIQSLFRAKEQRKQYWQLTMGQTPIASSYSDDVSSPFQTPHSPRTTITQGLEDEGDARTPNAADLQDSDPDELYIPRDFARMEGDEQASSLTDSDEDSPVTLNASSMLEDEDESDTPHSHYFVYDSSPEKMDIELPFLDEAETPPTAVNPCKEVDIARGSGEQHSQHLITVQDDLLLTMSSRVKSSSEDMVQQGDVQSIVTQYYNDGEHNNFDSTTAHHTQPDAKSEAAVDTVTQARGPAAQALARPVVRAEPRSSTPPSARPHSQKSFAQQIREKRQQSRHNKGEPPSRANKIPICRPYLERKTCLCEDQGCLAVPWDSILSEAYVPDSAKDNVRMSETKEAKWIRTGRQHIDQPAPELASPSDRPSRGRGKINTSGLKAMVRSNLTANATAPNRPSTGPRSVPHIPPPTPAAQRGSDGSEPQGSGRRSGDGGRGRGSGRGGRR</sequence>
<dbReference type="OrthoDB" id="775356at2759"/>
<dbReference type="GO" id="GO:0005516">
    <property type="term" value="F:calmodulin binding"/>
    <property type="evidence" value="ECO:0007669"/>
    <property type="project" value="TreeGrafter"/>
</dbReference>
<reference evidence="4 5" key="1">
    <citation type="journal article" date="2016" name="Mol. Biol. Evol.">
        <title>Comparative Genomics of Early-Diverging Mushroom-Forming Fungi Provides Insights into the Origins of Lignocellulose Decay Capabilities.</title>
        <authorList>
            <person name="Nagy L.G."/>
            <person name="Riley R."/>
            <person name="Tritt A."/>
            <person name="Adam C."/>
            <person name="Daum C."/>
            <person name="Floudas D."/>
            <person name="Sun H."/>
            <person name="Yadav J.S."/>
            <person name="Pangilinan J."/>
            <person name="Larsson K.H."/>
            <person name="Matsuura K."/>
            <person name="Barry K."/>
            <person name="Labutti K."/>
            <person name="Kuo R."/>
            <person name="Ohm R.A."/>
            <person name="Bhattacharya S.S."/>
            <person name="Shirouzu T."/>
            <person name="Yoshinaga Y."/>
            <person name="Martin F.M."/>
            <person name="Grigoriev I.V."/>
            <person name="Hibbett D.S."/>
        </authorList>
    </citation>
    <scope>NUCLEOTIDE SEQUENCE [LARGE SCALE GENOMIC DNA]</scope>
    <source>
        <strain evidence="4 5">TUFC12733</strain>
    </source>
</reference>
<evidence type="ECO:0000313" key="4">
    <source>
        <dbReference type="EMBL" id="KZO93183.1"/>
    </source>
</evidence>
<dbReference type="InterPro" id="IPR000048">
    <property type="entry name" value="IQ_motif_EF-hand-BS"/>
</dbReference>
<dbReference type="SMART" id="SM00015">
    <property type="entry name" value="IQ"/>
    <property type="match status" value="14"/>
</dbReference>
<feature type="region of interest" description="Disordered" evidence="1">
    <location>
        <begin position="1288"/>
        <end position="1375"/>
    </location>
</feature>
<keyword evidence="2" id="KW-1133">Transmembrane helix</keyword>
<dbReference type="PANTHER" id="PTHR14149:SF14">
    <property type="entry name" value="CALPONIN-HOMOLOGY (CH) DOMAIN-CONTAINING PROTEIN"/>
    <property type="match status" value="1"/>
</dbReference>
<evidence type="ECO:0000313" key="5">
    <source>
        <dbReference type="Proteomes" id="UP000076738"/>
    </source>
</evidence>
<dbReference type="Pfam" id="PF00612">
    <property type="entry name" value="IQ"/>
    <property type="match status" value="3"/>
</dbReference>
<dbReference type="InterPro" id="IPR008936">
    <property type="entry name" value="Rho_GTPase_activation_prot"/>
</dbReference>
<evidence type="ECO:0000259" key="3">
    <source>
        <dbReference type="PROSITE" id="PS50018"/>
    </source>
</evidence>
<dbReference type="SMART" id="SM00323">
    <property type="entry name" value="RasGAP"/>
    <property type="match status" value="1"/>
</dbReference>
<dbReference type="PROSITE" id="PS50096">
    <property type="entry name" value="IQ"/>
    <property type="match status" value="11"/>
</dbReference>
<dbReference type="PROSITE" id="PS50018">
    <property type="entry name" value="RAS_GTPASE_ACTIV_2"/>
    <property type="match status" value="1"/>
</dbReference>
<feature type="compositionally biased region" description="Gly residues" evidence="1">
    <location>
        <begin position="1518"/>
        <end position="1527"/>
    </location>
</feature>
<feature type="transmembrane region" description="Helical" evidence="2">
    <location>
        <begin position="242"/>
        <end position="262"/>
    </location>
</feature>
<accession>A0A167J2M7</accession>
<feature type="compositionally biased region" description="Polar residues" evidence="1">
    <location>
        <begin position="1109"/>
        <end position="1131"/>
    </location>
</feature>
<dbReference type="EMBL" id="KV417303">
    <property type="protein sequence ID" value="KZO93183.1"/>
    <property type="molecule type" value="Genomic_DNA"/>
</dbReference>
<feature type="region of interest" description="Disordered" evidence="1">
    <location>
        <begin position="1109"/>
        <end position="1153"/>
    </location>
</feature>
<feature type="region of interest" description="Disordered" evidence="1">
    <location>
        <begin position="592"/>
        <end position="621"/>
    </location>
</feature>
<dbReference type="InterPro" id="IPR001936">
    <property type="entry name" value="RasGAP_dom"/>
</dbReference>
<organism evidence="4 5">
    <name type="scientific">Calocera viscosa (strain TUFC12733)</name>
    <dbReference type="NCBI Taxonomy" id="1330018"/>
    <lineage>
        <taxon>Eukaryota</taxon>
        <taxon>Fungi</taxon>
        <taxon>Dikarya</taxon>
        <taxon>Basidiomycota</taxon>
        <taxon>Agaricomycotina</taxon>
        <taxon>Dacrymycetes</taxon>
        <taxon>Dacrymycetales</taxon>
        <taxon>Dacrymycetaceae</taxon>
        <taxon>Calocera</taxon>
    </lineage>
</organism>
<feature type="compositionally biased region" description="Polar residues" evidence="1">
    <location>
        <begin position="1467"/>
        <end position="1483"/>
    </location>
</feature>
<feature type="transmembrane region" description="Helical" evidence="2">
    <location>
        <begin position="12"/>
        <end position="34"/>
    </location>
</feature>
<dbReference type="Proteomes" id="UP000076738">
    <property type="component" value="Unassembled WGS sequence"/>
</dbReference>
<dbReference type="GO" id="GO:0051015">
    <property type="term" value="F:actin filament binding"/>
    <property type="evidence" value="ECO:0007669"/>
    <property type="project" value="TreeGrafter"/>
</dbReference>
<dbReference type="STRING" id="1330018.A0A167J2M7"/>
<dbReference type="GO" id="GO:1903479">
    <property type="term" value="P:mitotic actomyosin contractile ring assembly actin filament organization"/>
    <property type="evidence" value="ECO:0007669"/>
    <property type="project" value="TreeGrafter"/>
</dbReference>
<dbReference type="GO" id="GO:0005096">
    <property type="term" value="F:GTPase activator activity"/>
    <property type="evidence" value="ECO:0007669"/>
    <property type="project" value="TreeGrafter"/>
</dbReference>
<keyword evidence="2" id="KW-0472">Membrane</keyword>
<feature type="domain" description="Ras-GAP" evidence="3">
    <location>
        <begin position="308"/>
        <end position="490"/>
    </location>
</feature>
<gene>
    <name evidence="4" type="ORF">CALVIDRAFT_600878</name>
</gene>
<keyword evidence="2" id="KW-0812">Transmembrane</keyword>
<dbReference type="PANTHER" id="PTHR14149">
    <property type="entry name" value="RAS GTPASE-ACTIVATING PROTEIN WITH IQ MOTIF"/>
    <property type="match status" value="1"/>
</dbReference>
<dbReference type="SUPFAM" id="SSF48350">
    <property type="entry name" value="GTPase activation domain, GAP"/>
    <property type="match status" value="1"/>
</dbReference>
<feature type="region of interest" description="Disordered" evidence="1">
    <location>
        <begin position="1428"/>
        <end position="1527"/>
    </location>
</feature>
<name>A0A167J2M7_CALVF</name>
<dbReference type="GO" id="GO:0005938">
    <property type="term" value="C:cell cortex"/>
    <property type="evidence" value="ECO:0007669"/>
    <property type="project" value="TreeGrafter"/>
</dbReference>
<protein>
    <recommendedName>
        <fullName evidence="3">Ras-GAP domain-containing protein</fullName>
    </recommendedName>
</protein>